<dbReference type="EMBL" id="SEYY01008700">
    <property type="protein sequence ID" value="KAB7502052.1"/>
    <property type="molecule type" value="Genomic_DNA"/>
</dbReference>
<gene>
    <name evidence="2" type="ORF">Anas_12871</name>
</gene>
<evidence type="ECO:0000313" key="3">
    <source>
        <dbReference type="Proteomes" id="UP000326759"/>
    </source>
</evidence>
<comment type="caution">
    <text evidence="2">The sequence shown here is derived from an EMBL/GenBank/DDBJ whole genome shotgun (WGS) entry which is preliminary data.</text>
</comment>
<keyword evidence="3" id="KW-1185">Reference proteome</keyword>
<evidence type="ECO:0000256" key="1">
    <source>
        <dbReference type="SAM" id="MobiDB-lite"/>
    </source>
</evidence>
<protein>
    <submittedName>
        <fullName evidence="2">Uncharacterized protein</fullName>
    </submittedName>
</protein>
<sequence>MFERKSSAKNKIEVRGIEKKDLLNDQICGNQEGTFSTFIDVNSEIDVKEEPFDFKEEDVMADKLCDQVLGLHENQQEKTFTFIDINSEIKINDVPSYIKEEEELNDPFFEKIPGLDENQMRKEMTTSKRELEQSEEKNAGLLKRKKIISQLPESASSDEDFDRSSRDLQPLGQHARQSRSSTTWIIDSQFGKNPNCSLKAQDKWAITR</sequence>
<evidence type="ECO:0000313" key="2">
    <source>
        <dbReference type="EMBL" id="KAB7502052.1"/>
    </source>
</evidence>
<dbReference type="AlphaFoldDB" id="A0A5N5T6F2"/>
<feature type="compositionally biased region" description="Basic and acidic residues" evidence="1">
    <location>
        <begin position="118"/>
        <end position="138"/>
    </location>
</feature>
<feature type="region of interest" description="Disordered" evidence="1">
    <location>
        <begin position="116"/>
        <end position="196"/>
    </location>
</feature>
<proteinExistence type="predicted"/>
<name>A0A5N5T6F2_9CRUS</name>
<accession>A0A5N5T6F2</accession>
<dbReference type="Proteomes" id="UP000326759">
    <property type="component" value="Unassembled WGS sequence"/>
</dbReference>
<feature type="compositionally biased region" description="Polar residues" evidence="1">
    <location>
        <begin position="178"/>
        <end position="196"/>
    </location>
</feature>
<organism evidence="2 3">
    <name type="scientific">Armadillidium nasatum</name>
    <dbReference type="NCBI Taxonomy" id="96803"/>
    <lineage>
        <taxon>Eukaryota</taxon>
        <taxon>Metazoa</taxon>
        <taxon>Ecdysozoa</taxon>
        <taxon>Arthropoda</taxon>
        <taxon>Crustacea</taxon>
        <taxon>Multicrustacea</taxon>
        <taxon>Malacostraca</taxon>
        <taxon>Eumalacostraca</taxon>
        <taxon>Peracarida</taxon>
        <taxon>Isopoda</taxon>
        <taxon>Oniscidea</taxon>
        <taxon>Crinocheta</taxon>
        <taxon>Armadillidiidae</taxon>
        <taxon>Armadillidium</taxon>
    </lineage>
</organism>
<reference evidence="2 3" key="1">
    <citation type="journal article" date="2019" name="PLoS Biol.">
        <title>Sex chromosomes control vertical transmission of feminizing Wolbachia symbionts in an isopod.</title>
        <authorList>
            <person name="Becking T."/>
            <person name="Chebbi M.A."/>
            <person name="Giraud I."/>
            <person name="Moumen B."/>
            <person name="Laverre T."/>
            <person name="Caubet Y."/>
            <person name="Peccoud J."/>
            <person name="Gilbert C."/>
            <person name="Cordaux R."/>
        </authorList>
    </citation>
    <scope>NUCLEOTIDE SEQUENCE [LARGE SCALE GENOMIC DNA]</scope>
    <source>
        <strain evidence="2">ANa2</strain>
        <tissue evidence="2">Whole body excluding digestive tract and cuticle</tissue>
    </source>
</reference>
<dbReference type="OrthoDB" id="10392101at2759"/>